<dbReference type="OrthoDB" id="1642709at2759"/>
<accession>A0A9Q1JJ80</accession>
<sequence>MDSPAHSLLCQIVLPRRSTKRPLSVEGKFEDRGDIFIGEFSYTPLYWEWLEDVLTYCRDLLVVNHLFDALHASFFVYDKCPNIIQAICEYWCFEINSLHSSNGKVSISLLHIHSFSGFYFQAFLMTKLLPHPRTLRLVLDVATLFCLQPIILCDSILIANQS</sequence>
<evidence type="ECO:0000313" key="2">
    <source>
        <dbReference type="Proteomes" id="UP001153076"/>
    </source>
</evidence>
<dbReference type="Proteomes" id="UP001153076">
    <property type="component" value="Unassembled WGS sequence"/>
</dbReference>
<evidence type="ECO:0000313" key="1">
    <source>
        <dbReference type="EMBL" id="KAJ8420155.1"/>
    </source>
</evidence>
<dbReference type="EMBL" id="JAKOGI010003809">
    <property type="protein sequence ID" value="KAJ8420155.1"/>
    <property type="molecule type" value="Genomic_DNA"/>
</dbReference>
<organism evidence="1 2">
    <name type="scientific">Carnegiea gigantea</name>
    <dbReference type="NCBI Taxonomy" id="171969"/>
    <lineage>
        <taxon>Eukaryota</taxon>
        <taxon>Viridiplantae</taxon>
        <taxon>Streptophyta</taxon>
        <taxon>Embryophyta</taxon>
        <taxon>Tracheophyta</taxon>
        <taxon>Spermatophyta</taxon>
        <taxon>Magnoliopsida</taxon>
        <taxon>eudicotyledons</taxon>
        <taxon>Gunneridae</taxon>
        <taxon>Pentapetalae</taxon>
        <taxon>Caryophyllales</taxon>
        <taxon>Cactineae</taxon>
        <taxon>Cactaceae</taxon>
        <taxon>Cactoideae</taxon>
        <taxon>Echinocereeae</taxon>
        <taxon>Carnegiea</taxon>
    </lineage>
</organism>
<dbReference type="AlphaFoldDB" id="A0A9Q1JJ80"/>
<proteinExistence type="predicted"/>
<reference evidence="1" key="1">
    <citation type="submission" date="2022-04" db="EMBL/GenBank/DDBJ databases">
        <title>Carnegiea gigantea Genome sequencing and assembly v2.</title>
        <authorList>
            <person name="Copetti D."/>
            <person name="Sanderson M.J."/>
            <person name="Burquez A."/>
            <person name="Wojciechowski M.F."/>
        </authorList>
    </citation>
    <scope>NUCLEOTIDE SEQUENCE</scope>
    <source>
        <strain evidence="1">SGP5-SGP5p</strain>
        <tissue evidence="1">Aerial part</tissue>
    </source>
</reference>
<name>A0A9Q1JJ80_9CARY</name>
<comment type="caution">
    <text evidence="1">The sequence shown here is derived from an EMBL/GenBank/DDBJ whole genome shotgun (WGS) entry which is preliminary data.</text>
</comment>
<gene>
    <name evidence="1" type="ORF">Cgig2_002961</name>
</gene>
<protein>
    <submittedName>
        <fullName evidence="1">Uncharacterized protein</fullName>
    </submittedName>
</protein>
<keyword evidence="2" id="KW-1185">Reference proteome</keyword>